<evidence type="ECO:0000313" key="1">
    <source>
        <dbReference type="EMBL" id="MBB5331778.1"/>
    </source>
</evidence>
<proteinExistence type="predicted"/>
<dbReference type="EMBL" id="JACHEB010000018">
    <property type="protein sequence ID" value="MBB5331778.1"/>
    <property type="molecule type" value="Genomic_DNA"/>
</dbReference>
<comment type="caution">
    <text evidence="1">The sequence shown here is derived from an EMBL/GenBank/DDBJ whole genome shotgun (WGS) entry which is preliminary data.</text>
</comment>
<keyword evidence="2" id="KW-1185">Reference proteome</keyword>
<sequence length="112" mass="12414">MGINVLVATRGVGKHSLEIRCDHPAFPSEACAIRPIWPAFTAGFRTYRLPIHSSFPVHNQTSANMEFSFLITAAGQFRALTGFPFSLLLKADTGNNLSIDQINIPNNVRHRH</sequence>
<gene>
    <name evidence="1" type="ORF">HDF14_005427</name>
</gene>
<dbReference type="AlphaFoldDB" id="A0A9X0U6S3"/>
<accession>A0A9X0U6S3</accession>
<dbReference type="Proteomes" id="UP000535182">
    <property type="component" value="Unassembled WGS sequence"/>
</dbReference>
<organism evidence="1 2">
    <name type="scientific">Tunturiibacter gelidiferens</name>
    <dbReference type="NCBI Taxonomy" id="3069689"/>
    <lineage>
        <taxon>Bacteria</taxon>
        <taxon>Pseudomonadati</taxon>
        <taxon>Acidobacteriota</taxon>
        <taxon>Terriglobia</taxon>
        <taxon>Terriglobales</taxon>
        <taxon>Acidobacteriaceae</taxon>
        <taxon>Tunturiibacter</taxon>
    </lineage>
</organism>
<protein>
    <submittedName>
        <fullName evidence="1">Uncharacterized protein</fullName>
    </submittedName>
</protein>
<name>A0A9X0U6S3_9BACT</name>
<evidence type="ECO:0000313" key="2">
    <source>
        <dbReference type="Proteomes" id="UP000535182"/>
    </source>
</evidence>
<reference evidence="1 2" key="1">
    <citation type="submission" date="2020-08" db="EMBL/GenBank/DDBJ databases">
        <title>Genomic Encyclopedia of Type Strains, Phase IV (KMG-V): Genome sequencing to study the core and pangenomes of soil and plant-associated prokaryotes.</title>
        <authorList>
            <person name="Whitman W."/>
        </authorList>
    </citation>
    <scope>NUCLEOTIDE SEQUENCE [LARGE SCALE GENOMIC DNA]</scope>
    <source>
        <strain evidence="1 2">X5P2</strain>
    </source>
</reference>